<organism evidence="1">
    <name type="scientific">candidate division WOR-3 bacterium</name>
    <dbReference type="NCBI Taxonomy" id="2052148"/>
    <lineage>
        <taxon>Bacteria</taxon>
        <taxon>Bacteria division WOR-3</taxon>
    </lineage>
</organism>
<name>A0A7V3PUN3_UNCW3</name>
<dbReference type="Gene3D" id="2.50.20.10">
    <property type="entry name" value="Lipoprotein localisation LolA/LolB/LppX"/>
    <property type="match status" value="1"/>
</dbReference>
<dbReference type="SUPFAM" id="SSF89392">
    <property type="entry name" value="Prokaryotic lipoproteins and lipoprotein localization factors"/>
    <property type="match status" value="1"/>
</dbReference>
<dbReference type="PANTHER" id="PTHR35869:SF1">
    <property type="entry name" value="OUTER-MEMBRANE LIPOPROTEIN CARRIER PROTEIN"/>
    <property type="match status" value="1"/>
</dbReference>
<evidence type="ECO:0000313" key="1">
    <source>
        <dbReference type="EMBL" id="HGD13747.1"/>
    </source>
</evidence>
<reference evidence="1" key="1">
    <citation type="journal article" date="2020" name="mSystems">
        <title>Genome- and Community-Level Interaction Insights into Carbon Utilization and Element Cycling Functions of Hydrothermarchaeota in Hydrothermal Sediment.</title>
        <authorList>
            <person name="Zhou Z."/>
            <person name="Liu Y."/>
            <person name="Xu W."/>
            <person name="Pan J."/>
            <person name="Luo Z.H."/>
            <person name="Li M."/>
        </authorList>
    </citation>
    <scope>NUCLEOTIDE SEQUENCE [LARGE SCALE GENOMIC DNA]</scope>
    <source>
        <strain evidence="1">SpSt-914</strain>
    </source>
</reference>
<gene>
    <name evidence="1" type="ORF">ENX16_06710</name>
</gene>
<sequence length="207" mass="23776">MMKKRTEMRCLFIVGTLSLVLPVLASPGEKWQNLRQRYLNLKSLAGSFTETIEPADDTGQDPIVFKGRFVFQLPHCFRLEVKQPVSQVIIGNDSVVWFYFPDEKRAVLQTNRQPVPLLSFIQPLLDSTNKIIEEGAGILAFADNTAGFLNELRLELDKTNTRIIAFSFVDEMGNHCRFQLENQRWNPQVPAKTFRFIPPARVTVEYQ</sequence>
<dbReference type="CDD" id="cd16325">
    <property type="entry name" value="LolA"/>
    <property type="match status" value="1"/>
</dbReference>
<comment type="caution">
    <text evidence="1">The sequence shown here is derived from an EMBL/GenBank/DDBJ whole genome shotgun (WGS) entry which is preliminary data.</text>
</comment>
<dbReference type="InterPro" id="IPR004564">
    <property type="entry name" value="OM_lipoprot_carrier_LolA-like"/>
</dbReference>
<dbReference type="InterPro" id="IPR029046">
    <property type="entry name" value="LolA/LolB/LppX"/>
</dbReference>
<dbReference type="EMBL" id="DTMZ01000166">
    <property type="protein sequence ID" value="HGD13747.1"/>
    <property type="molecule type" value="Genomic_DNA"/>
</dbReference>
<accession>A0A7V3PUN3</accession>
<dbReference type="Pfam" id="PF03548">
    <property type="entry name" value="LolA"/>
    <property type="match status" value="1"/>
</dbReference>
<dbReference type="AlphaFoldDB" id="A0A7V3PUN3"/>
<keyword evidence="1" id="KW-0449">Lipoprotein</keyword>
<dbReference type="PANTHER" id="PTHR35869">
    <property type="entry name" value="OUTER-MEMBRANE LIPOPROTEIN CARRIER PROTEIN"/>
    <property type="match status" value="1"/>
</dbReference>
<protein>
    <submittedName>
        <fullName evidence="1">Outer membrane lipoprotein carrier protein LolA</fullName>
    </submittedName>
</protein>
<proteinExistence type="predicted"/>